<proteinExistence type="predicted"/>
<dbReference type="Pfam" id="PF06283">
    <property type="entry name" value="ThuA"/>
    <property type="match status" value="1"/>
</dbReference>
<dbReference type="SUPFAM" id="SSF52317">
    <property type="entry name" value="Class I glutamine amidotransferase-like"/>
    <property type="match status" value="1"/>
</dbReference>
<evidence type="ECO:0000259" key="1">
    <source>
        <dbReference type="Pfam" id="PF06283"/>
    </source>
</evidence>
<protein>
    <submittedName>
        <fullName evidence="2">ThuA domain-containing protein</fullName>
    </submittedName>
</protein>
<comment type="caution">
    <text evidence="2">The sequence shown here is derived from an EMBL/GenBank/DDBJ whole genome shotgun (WGS) entry which is preliminary data.</text>
</comment>
<feature type="domain" description="ThuA-like" evidence="1">
    <location>
        <begin position="28"/>
        <end position="214"/>
    </location>
</feature>
<dbReference type="PANTHER" id="PTHR40469">
    <property type="entry name" value="SECRETED GLYCOSYL HYDROLASE"/>
    <property type="match status" value="1"/>
</dbReference>
<accession>A0ABW1AAA9</accession>
<keyword evidence="3" id="KW-1185">Reference proteome</keyword>
<dbReference type="Proteomes" id="UP001596074">
    <property type="component" value="Unassembled WGS sequence"/>
</dbReference>
<name>A0ABW1AAA9_9ACTN</name>
<evidence type="ECO:0000313" key="3">
    <source>
        <dbReference type="Proteomes" id="UP001596074"/>
    </source>
</evidence>
<dbReference type="PANTHER" id="PTHR40469:SF2">
    <property type="entry name" value="GALACTOSE-BINDING DOMAIN-LIKE SUPERFAMILY PROTEIN"/>
    <property type="match status" value="1"/>
</dbReference>
<organism evidence="2 3">
    <name type="scientific">Actinomadura rugatobispora</name>
    <dbReference type="NCBI Taxonomy" id="1994"/>
    <lineage>
        <taxon>Bacteria</taxon>
        <taxon>Bacillati</taxon>
        <taxon>Actinomycetota</taxon>
        <taxon>Actinomycetes</taxon>
        <taxon>Streptosporangiales</taxon>
        <taxon>Thermomonosporaceae</taxon>
        <taxon>Actinomadura</taxon>
    </lineage>
</organism>
<dbReference type="Gene3D" id="3.40.50.880">
    <property type="match status" value="1"/>
</dbReference>
<reference evidence="3" key="1">
    <citation type="journal article" date="2019" name="Int. J. Syst. Evol. Microbiol.">
        <title>The Global Catalogue of Microorganisms (GCM) 10K type strain sequencing project: providing services to taxonomists for standard genome sequencing and annotation.</title>
        <authorList>
            <consortium name="The Broad Institute Genomics Platform"/>
            <consortium name="The Broad Institute Genome Sequencing Center for Infectious Disease"/>
            <person name="Wu L."/>
            <person name="Ma J."/>
        </authorList>
    </citation>
    <scope>NUCLEOTIDE SEQUENCE [LARGE SCALE GENOMIC DNA]</scope>
    <source>
        <strain evidence="3">KCTC 42087</strain>
    </source>
</reference>
<gene>
    <name evidence="2" type="ORF">ACFPZN_38885</name>
</gene>
<dbReference type="InterPro" id="IPR029062">
    <property type="entry name" value="Class_I_gatase-like"/>
</dbReference>
<dbReference type="RefSeq" id="WP_378287549.1">
    <property type="nucleotide sequence ID" value="NZ_JBHSON010000072.1"/>
</dbReference>
<sequence>MDHRARRGLLVCGGRFHDFDFVRLRLLQLLAEDESVRMQVVPDWSGIEARLPASDFLISYTCDVRPTEEQARALSRWVRDGHRWLALHATNSALELGGRRVTALPLPEAFVDALGSRFLSHPPIAPFTVTAAEPDHPLVAGVGELVVSDELYLSELRPGIRPLLTTRWSGVTPRFADSDWTGDEPRPVAYLNDHGAGCVYYLTLGHARGHYDMQPETDYWPEVDRGPWEEPGFQLLVRRGLGWVSERSTA</sequence>
<evidence type="ECO:0000313" key="2">
    <source>
        <dbReference type="EMBL" id="MFC5751618.1"/>
    </source>
</evidence>
<dbReference type="InterPro" id="IPR029010">
    <property type="entry name" value="ThuA-like"/>
</dbReference>
<dbReference type="EMBL" id="JBHSON010000072">
    <property type="protein sequence ID" value="MFC5751618.1"/>
    <property type="molecule type" value="Genomic_DNA"/>
</dbReference>